<name>D2E9X5_9RHAB</name>
<dbReference type="EMBL" id="FJ985748">
    <property type="protein sequence ID" value="ACZ81400.1"/>
    <property type="molecule type" value="Viral_cRNA"/>
</dbReference>
<protein>
    <submittedName>
        <fullName evidence="1">ORF3 protein</fullName>
    </submittedName>
</protein>
<proteinExistence type="predicted"/>
<keyword evidence="2" id="KW-1185">Reference proteome</keyword>
<evidence type="ECO:0000313" key="2">
    <source>
        <dbReference type="Proteomes" id="UP000099870"/>
    </source>
</evidence>
<accession>D2E9X5</accession>
<dbReference type="OrthoDB" id="35848at10239"/>
<dbReference type="GeneID" id="20964665"/>
<dbReference type="KEGG" id="vg:20964665"/>
<reference evidence="1 2" key="1">
    <citation type="journal article" date="2010" name="Virus Res.">
        <title>Moussa virus: a new member of the Rhabdoviridae family isolated from Culex decens mosquitoes in Cote d'Ivoire.</title>
        <authorList>
            <person name="Quan P.L."/>
            <person name="Junglen S."/>
            <person name="Tashmukhamedova A."/>
            <person name="Conlan S."/>
            <person name="Hutchison S.K."/>
            <person name="Kurth A."/>
            <person name="Ellerbrok H."/>
            <person name="Egholm M."/>
            <person name="Briese T."/>
            <person name="Leendertz F.H."/>
            <person name="Lipkin W.I."/>
        </authorList>
    </citation>
    <scope>NUCLEOTIDE SEQUENCE [LARGE SCALE GENOMIC DNA]</scope>
    <source>
        <strain evidence="1">C23</strain>
    </source>
</reference>
<organism evidence="1 2">
    <name type="scientific">Moussa virus</name>
    <dbReference type="NCBI Taxonomy" id="698672"/>
    <lineage>
        <taxon>Viruses</taxon>
        <taxon>Riboviria</taxon>
        <taxon>Orthornavirae</taxon>
        <taxon>Negarnaviricota</taxon>
        <taxon>Haploviricotina</taxon>
        <taxon>Monjiviricetes</taxon>
        <taxon>Mononegavirales</taxon>
        <taxon>Rhabdoviridae</taxon>
        <taxon>Alpharhabdovirinae</taxon>
        <taxon>Mousrhavirus</taxon>
        <taxon>Mousrhavirus moussa</taxon>
    </lineage>
</organism>
<evidence type="ECO:0000313" key="1">
    <source>
        <dbReference type="EMBL" id="ACZ81400.1"/>
    </source>
</evidence>
<gene>
    <name evidence="1" type="primary">ORF3</name>
    <name evidence="1" type="ORF">MOUVp3</name>
</gene>
<dbReference type="Proteomes" id="UP000099870">
    <property type="component" value="Segment"/>
</dbReference>
<dbReference type="RefSeq" id="YP_009094141.1">
    <property type="nucleotide sequence ID" value="NC_025359.1"/>
</dbReference>
<sequence>MRRFFKSIVSRNSTEESYIIEDKEGEKNTEEGNAIVPISQPDVERGAVGGRPDSGRYSLSWLPSIPSTAFIGAPRASAPTESEVASVQRITFELDISATLLVEKRANSSKMILASLMNWPNAYVGDYHKRKLWMTLAIVAAIQMEHQRDTGNKSFYAIKVKEGLSILVKSVHNLEVGHKESWGQTMDLTVNGSSAFWSFAATVTPTLIPYPMRRSSPELRGILSSLWIETDETDGKLIIIV</sequence>